<name>A0A0F7CJM9_PAEDU</name>
<evidence type="ECO:0000259" key="7">
    <source>
        <dbReference type="Pfam" id="PF06414"/>
    </source>
</evidence>
<evidence type="ECO:0000256" key="2">
    <source>
        <dbReference type="ARBA" id="ARBA00011963"/>
    </source>
</evidence>
<dbReference type="Pfam" id="PF06414">
    <property type="entry name" value="Zeta_toxin"/>
    <property type="match status" value="1"/>
</dbReference>
<dbReference type="InterPro" id="IPR044802">
    <property type="entry name" value="NADKc-like"/>
</dbReference>
<dbReference type="OrthoDB" id="2629223at2"/>
<evidence type="ECO:0000313" key="8">
    <source>
        <dbReference type="EMBL" id="AKG36316.1"/>
    </source>
</evidence>
<dbReference type="Gene3D" id="3.40.50.300">
    <property type="entry name" value="P-loop containing nucleotide triphosphate hydrolases"/>
    <property type="match status" value="1"/>
</dbReference>
<dbReference type="EC" id="2.7.1.176" evidence="2"/>
<organism evidence="8 9">
    <name type="scientific">Paenibacillus durus ATCC 35681</name>
    <dbReference type="NCBI Taxonomy" id="1333534"/>
    <lineage>
        <taxon>Bacteria</taxon>
        <taxon>Bacillati</taxon>
        <taxon>Bacillota</taxon>
        <taxon>Bacilli</taxon>
        <taxon>Bacillales</taxon>
        <taxon>Paenibacillaceae</taxon>
        <taxon>Paenibacillus</taxon>
    </lineage>
</organism>
<sequence>MRITKTKDRFSVEGEYVKPRLFLHENILAGKQDGFPSQEKPIAFLMGGGSASGKSWLRKLICEEQSELGNEFLIIDADEIKELLPEHSELIQKYPEQAASVLHDESSDIASKLLDSSAQKSHNLIYDGTMKNYSKYHRIISLLKDYGYIIRIVIADVDIDEAIRRNDERFKATKRLVPKVELINSHVRVAEVFLKLKDQVDEYLLYDTFDDYTVFAYKNVDEGEVFKNQARLQVFLEKSNLKMIDGITSP</sequence>
<reference evidence="8 9" key="1">
    <citation type="submission" date="2015-03" db="EMBL/GenBank/DDBJ databases">
        <authorList>
            <person name="Abdul Halim M."/>
        </authorList>
    </citation>
    <scope>NUCLEOTIDE SEQUENCE [LARGE SCALE GENOMIC DNA]</scope>
    <source>
        <strain evidence="8 9">ATCC 35681</strain>
    </source>
</reference>
<dbReference type="HOGENOM" id="CLU_1140765_0_0_9"/>
<feature type="domain" description="Zeta toxin" evidence="7">
    <location>
        <begin position="29"/>
        <end position="202"/>
    </location>
</feature>
<evidence type="ECO:0000256" key="3">
    <source>
        <dbReference type="ARBA" id="ARBA00022741"/>
    </source>
</evidence>
<dbReference type="PANTHER" id="PTHR31153:SF1">
    <property type="entry name" value="CALMODULIN CALCIUM-DEPENDENT NAD KINASE"/>
    <property type="match status" value="1"/>
</dbReference>
<evidence type="ECO:0000256" key="4">
    <source>
        <dbReference type="ARBA" id="ARBA00022840"/>
    </source>
</evidence>
<keyword evidence="3" id="KW-0547">Nucleotide-binding</keyword>
<dbReference type="InterPro" id="IPR027417">
    <property type="entry name" value="P-loop_NTPase"/>
</dbReference>
<evidence type="ECO:0000313" key="9">
    <source>
        <dbReference type="Proteomes" id="UP000034189"/>
    </source>
</evidence>
<dbReference type="InterPro" id="IPR010488">
    <property type="entry name" value="Zeta_toxin_domain"/>
</dbReference>
<keyword evidence="4" id="KW-0067">ATP-binding</keyword>
<gene>
    <name evidence="8" type="ORF">VK70_18565</name>
</gene>
<proteinExistence type="inferred from homology"/>
<evidence type="ECO:0000256" key="5">
    <source>
        <dbReference type="ARBA" id="ARBA00032897"/>
    </source>
</evidence>
<dbReference type="PATRIC" id="fig|1333534.5.peg.4099"/>
<dbReference type="GO" id="GO:0005524">
    <property type="term" value="F:ATP binding"/>
    <property type="evidence" value="ECO:0007669"/>
    <property type="project" value="UniProtKB-KW"/>
</dbReference>
<dbReference type="RefSeq" id="WP_025696609.1">
    <property type="nucleotide sequence ID" value="NZ_ASQQ01000458.1"/>
</dbReference>
<dbReference type="Proteomes" id="UP000034189">
    <property type="component" value="Chromosome"/>
</dbReference>
<comment type="similarity">
    <text evidence="1">Belongs to the zeta toxin family.</text>
</comment>
<dbReference type="AlphaFoldDB" id="A0A0F7CJM9"/>
<reference evidence="8 9" key="2">
    <citation type="journal article" date="2016" name="Genome Announc.">
        <title>Genome Sequence of a Gram-Positive Diazotroph, Paenibacillus durus Type Strain ATCC 35681.</title>
        <authorList>
            <person name="Halim M.A."/>
            <person name="Rahman A.Y."/>
            <person name="Sim K.S."/>
            <person name="Yam H.C."/>
            <person name="Rahim A.A."/>
            <person name="Ghazali A.H."/>
            <person name="Najimudin N."/>
        </authorList>
    </citation>
    <scope>NUCLEOTIDE SEQUENCE [LARGE SCALE GENOMIC DNA]</scope>
    <source>
        <strain evidence="8 9">ATCC 35681</strain>
    </source>
</reference>
<evidence type="ECO:0000256" key="6">
    <source>
        <dbReference type="ARBA" id="ARBA00048178"/>
    </source>
</evidence>
<protein>
    <recommendedName>
        <fullName evidence="5">UDP-N-acetylglucosamine kinase</fullName>
        <ecNumber evidence="2">2.7.1.176</ecNumber>
    </recommendedName>
    <alternativeName>
        <fullName evidence="5">UDP-N-acetylglucosamine kinase</fullName>
    </alternativeName>
</protein>
<dbReference type="PANTHER" id="PTHR31153">
    <property type="entry name" value="CALMODULIN CALCIUM-DEPENDENT NAD KINASE"/>
    <property type="match status" value="1"/>
</dbReference>
<dbReference type="GO" id="GO:0016301">
    <property type="term" value="F:kinase activity"/>
    <property type="evidence" value="ECO:0007669"/>
    <property type="project" value="InterPro"/>
</dbReference>
<dbReference type="SUPFAM" id="SSF52540">
    <property type="entry name" value="P-loop containing nucleoside triphosphate hydrolases"/>
    <property type="match status" value="1"/>
</dbReference>
<dbReference type="EMBL" id="CP011114">
    <property type="protein sequence ID" value="AKG36316.1"/>
    <property type="molecule type" value="Genomic_DNA"/>
</dbReference>
<comment type="catalytic activity">
    <reaction evidence="6">
        <text>UDP-N-acetyl-alpha-D-glucosamine + ATP = UDP-N-acetyl-alpha-D-glucosamine 3'-phosphate + ADP + H(+)</text>
        <dbReference type="Rhea" id="RHEA:32671"/>
        <dbReference type="ChEBI" id="CHEBI:15378"/>
        <dbReference type="ChEBI" id="CHEBI:30616"/>
        <dbReference type="ChEBI" id="CHEBI:57705"/>
        <dbReference type="ChEBI" id="CHEBI:64353"/>
        <dbReference type="ChEBI" id="CHEBI:456216"/>
        <dbReference type="EC" id="2.7.1.176"/>
    </reaction>
</comment>
<accession>A0A0F7CJM9</accession>
<evidence type="ECO:0000256" key="1">
    <source>
        <dbReference type="ARBA" id="ARBA00009104"/>
    </source>
</evidence>